<name>A0ABY3XIA2_9GAMM</name>
<dbReference type="Proteomes" id="UP000829194">
    <property type="component" value="Chromosome"/>
</dbReference>
<evidence type="ECO:0000256" key="5">
    <source>
        <dbReference type="ARBA" id="ARBA00012060"/>
    </source>
</evidence>
<comment type="catalytic activity">
    <reaction evidence="1">
        <text>3-dehydroquinate = 3-dehydroshikimate + H2O</text>
        <dbReference type="Rhea" id="RHEA:21096"/>
        <dbReference type="ChEBI" id="CHEBI:15377"/>
        <dbReference type="ChEBI" id="CHEBI:16630"/>
        <dbReference type="ChEBI" id="CHEBI:32364"/>
        <dbReference type="EC" id="4.2.1.10"/>
    </reaction>
</comment>
<keyword evidence="6 7" id="KW-0456">Lyase</keyword>
<dbReference type="InterPro" id="IPR036441">
    <property type="entry name" value="DHquinase_II_sf"/>
</dbReference>
<evidence type="ECO:0000256" key="4">
    <source>
        <dbReference type="ARBA" id="ARBA00011193"/>
    </source>
</evidence>
<evidence type="ECO:0000256" key="3">
    <source>
        <dbReference type="ARBA" id="ARBA00011037"/>
    </source>
</evidence>
<dbReference type="PIRSF" id="PIRSF001399">
    <property type="entry name" value="DHquinase_II"/>
    <property type="match status" value="1"/>
</dbReference>
<evidence type="ECO:0000313" key="8">
    <source>
        <dbReference type="Proteomes" id="UP000829194"/>
    </source>
</evidence>
<evidence type="ECO:0000256" key="1">
    <source>
        <dbReference type="ARBA" id="ARBA00001864"/>
    </source>
</evidence>
<dbReference type="Gene3D" id="3.40.50.9100">
    <property type="entry name" value="Dehydroquinase, class II"/>
    <property type="match status" value="1"/>
</dbReference>
<evidence type="ECO:0000256" key="2">
    <source>
        <dbReference type="ARBA" id="ARBA00004902"/>
    </source>
</evidence>
<reference evidence="7 8" key="1">
    <citation type="submission" date="2022-03" db="EMBL/GenBank/DDBJ databases">
        <title>Complete genome sequence of Lysobacter capsici VKM B-2533 and Lysobacter gummosus 10.1.1, promising sources of lytic agents.</title>
        <authorList>
            <person name="Tarlachkov S.V."/>
            <person name="Kudryakova I.V."/>
            <person name="Afoshin A.S."/>
            <person name="Leontyevskaya E.A."/>
            <person name="Leontyevskaya N.V."/>
        </authorList>
    </citation>
    <scope>NUCLEOTIDE SEQUENCE [LARGE SCALE GENOMIC DNA]</scope>
    <source>
        <strain evidence="7 8">10.1.1</strain>
    </source>
</reference>
<accession>A0ABY3XIA2</accession>
<dbReference type="InterPro" id="IPR001874">
    <property type="entry name" value="DHquinase_II"/>
</dbReference>
<comment type="pathway">
    <text evidence="2">Metabolic intermediate biosynthesis; chorismate biosynthesis; chorismate from D-erythrose 4-phosphate and phosphoenolpyruvate: step 3/7.</text>
</comment>
<dbReference type="RefSeq" id="WP_237049860.1">
    <property type="nucleotide sequence ID" value="NZ_CP011131.1"/>
</dbReference>
<dbReference type="EMBL" id="CP093547">
    <property type="protein sequence ID" value="UNP31372.1"/>
    <property type="molecule type" value="Genomic_DNA"/>
</dbReference>
<dbReference type="EC" id="4.2.1.10" evidence="5"/>
<proteinExistence type="inferred from homology"/>
<comment type="similarity">
    <text evidence="3">Belongs to the type-II 3-dehydroquinase family.</text>
</comment>
<dbReference type="SUPFAM" id="SSF52304">
    <property type="entry name" value="Type II 3-dehydroquinate dehydratase"/>
    <property type="match status" value="1"/>
</dbReference>
<comment type="subunit">
    <text evidence="4">Homododecamer.</text>
</comment>
<gene>
    <name evidence="7" type="ORF">MOV92_09095</name>
</gene>
<evidence type="ECO:0000256" key="6">
    <source>
        <dbReference type="ARBA" id="ARBA00023239"/>
    </source>
</evidence>
<keyword evidence="8" id="KW-1185">Reference proteome</keyword>
<organism evidence="7 8">
    <name type="scientific">Lysobacter gummosus</name>
    <dbReference type="NCBI Taxonomy" id="262324"/>
    <lineage>
        <taxon>Bacteria</taxon>
        <taxon>Pseudomonadati</taxon>
        <taxon>Pseudomonadota</taxon>
        <taxon>Gammaproteobacteria</taxon>
        <taxon>Lysobacterales</taxon>
        <taxon>Lysobacteraceae</taxon>
        <taxon>Lysobacter</taxon>
    </lineage>
</organism>
<evidence type="ECO:0000313" key="7">
    <source>
        <dbReference type="EMBL" id="UNP31372.1"/>
    </source>
</evidence>
<protein>
    <recommendedName>
        <fullName evidence="5">3-dehydroquinate dehydratase</fullName>
        <ecNumber evidence="5">4.2.1.10</ecNumber>
    </recommendedName>
</protein>
<sequence length="154" mass="16166">MSPDVSILILRGPNAGTAVDSMVPPLAGEVRATLVERAADAGKAIAVRSCRNEGELIECLRGMRAANAELLLLDPGACLPVSDNLRGALEQLSVPYIEVHDDDMNALEPSIAPDCGQRLRLIHGYAAQSYTLALAIALEHLGCAESGNDVHVGT</sequence>
<dbReference type="GO" id="GO:0003855">
    <property type="term" value="F:3-dehydroquinate dehydratase activity"/>
    <property type="evidence" value="ECO:0007669"/>
    <property type="project" value="UniProtKB-EC"/>
</dbReference>
<dbReference type="Pfam" id="PF01220">
    <property type="entry name" value="DHquinase_II"/>
    <property type="match status" value="1"/>
</dbReference>